<sequence>MESSQTYTPQLFLAAHMACGAEIAFAGGSVAYFAAPSPDRTGPNEDAFALLSVNESIGVLVLADGCGGQANGQLASQLAVEALTETLAGGLASTGLRSPILDGFELAMQRVRQLGTGAATTLLAVEIAHGKLRTYHVGDSQAMLVSNRGNIKLLTQAHSPIGYAVESGMMSESVALEHEDRHLVSNLVGVDDAHIDVGLMREISPRDTLLLASDGLFDNLRIQEIAELIRKGPLLVALESVRSLASQRMQAACDPEATEPGKLDDLSLLLYRQN</sequence>
<proteinExistence type="predicted"/>
<dbReference type="Gene3D" id="3.60.40.10">
    <property type="entry name" value="PPM-type phosphatase domain"/>
    <property type="match status" value="1"/>
</dbReference>
<dbReference type="PROSITE" id="PS51746">
    <property type="entry name" value="PPM_2"/>
    <property type="match status" value="1"/>
</dbReference>
<feature type="domain" description="PPM-type phosphatase" evidence="1">
    <location>
        <begin position="29"/>
        <end position="273"/>
    </location>
</feature>
<dbReference type="KEGG" id="ahel:Q31a_04380"/>
<name>A0A518G0M0_9BACT</name>
<dbReference type="CDD" id="cd00143">
    <property type="entry name" value="PP2Cc"/>
    <property type="match status" value="1"/>
</dbReference>
<keyword evidence="3" id="KW-1185">Reference proteome</keyword>
<dbReference type="InterPro" id="IPR001932">
    <property type="entry name" value="PPM-type_phosphatase-like_dom"/>
</dbReference>
<evidence type="ECO:0000259" key="1">
    <source>
        <dbReference type="PROSITE" id="PS51746"/>
    </source>
</evidence>
<gene>
    <name evidence="2" type="ORF">Q31a_04380</name>
</gene>
<dbReference type="Pfam" id="PF13672">
    <property type="entry name" value="PP2C_2"/>
    <property type="match status" value="1"/>
</dbReference>
<accession>A0A518G0M0</accession>
<dbReference type="GO" id="GO:0016787">
    <property type="term" value="F:hydrolase activity"/>
    <property type="evidence" value="ECO:0007669"/>
    <property type="project" value="UniProtKB-KW"/>
</dbReference>
<keyword evidence="2" id="KW-0378">Hydrolase</keyword>
<dbReference type="SUPFAM" id="SSF81606">
    <property type="entry name" value="PP2C-like"/>
    <property type="match status" value="1"/>
</dbReference>
<evidence type="ECO:0000313" key="3">
    <source>
        <dbReference type="Proteomes" id="UP000318017"/>
    </source>
</evidence>
<dbReference type="SMART" id="SM00332">
    <property type="entry name" value="PP2Cc"/>
    <property type="match status" value="1"/>
</dbReference>
<organism evidence="2 3">
    <name type="scientific">Aureliella helgolandensis</name>
    <dbReference type="NCBI Taxonomy" id="2527968"/>
    <lineage>
        <taxon>Bacteria</taxon>
        <taxon>Pseudomonadati</taxon>
        <taxon>Planctomycetota</taxon>
        <taxon>Planctomycetia</taxon>
        <taxon>Pirellulales</taxon>
        <taxon>Pirellulaceae</taxon>
        <taxon>Aureliella</taxon>
    </lineage>
</organism>
<dbReference type="EMBL" id="CP036298">
    <property type="protein sequence ID" value="QDV22155.1"/>
    <property type="molecule type" value="Genomic_DNA"/>
</dbReference>
<dbReference type="InterPro" id="IPR036457">
    <property type="entry name" value="PPM-type-like_dom_sf"/>
</dbReference>
<dbReference type="AlphaFoldDB" id="A0A518G0M0"/>
<dbReference type="Proteomes" id="UP000318017">
    <property type="component" value="Chromosome"/>
</dbReference>
<protein>
    <recommendedName>
        <fullName evidence="1">PPM-type phosphatase domain-containing protein</fullName>
    </recommendedName>
</protein>
<dbReference type="RefSeq" id="WP_145073267.1">
    <property type="nucleotide sequence ID" value="NZ_CP036298.1"/>
</dbReference>
<reference evidence="2 3" key="1">
    <citation type="submission" date="2019-02" db="EMBL/GenBank/DDBJ databases">
        <title>Deep-cultivation of Planctomycetes and their phenomic and genomic characterization uncovers novel biology.</title>
        <authorList>
            <person name="Wiegand S."/>
            <person name="Jogler M."/>
            <person name="Boedeker C."/>
            <person name="Pinto D."/>
            <person name="Vollmers J."/>
            <person name="Rivas-Marin E."/>
            <person name="Kohn T."/>
            <person name="Peeters S.H."/>
            <person name="Heuer A."/>
            <person name="Rast P."/>
            <person name="Oberbeckmann S."/>
            <person name="Bunk B."/>
            <person name="Jeske O."/>
            <person name="Meyerdierks A."/>
            <person name="Storesund J.E."/>
            <person name="Kallscheuer N."/>
            <person name="Luecker S."/>
            <person name="Lage O.M."/>
            <person name="Pohl T."/>
            <person name="Merkel B.J."/>
            <person name="Hornburger P."/>
            <person name="Mueller R.-W."/>
            <person name="Bruemmer F."/>
            <person name="Labrenz M."/>
            <person name="Spormann A.M."/>
            <person name="Op den Camp H."/>
            <person name="Overmann J."/>
            <person name="Amann R."/>
            <person name="Jetten M.S.M."/>
            <person name="Mascher T."/>
            <person name="Medema M.H."/>
            <person name="Devos D.P."/>
            <person name="Kaster A.-K."/>
            <person name="Ovreas L."/>
            <person name="Rohde M."/>
            <person name="Galperin M.Y."/>
            <person name="Jogler C."/>
        </authorList>
    </citation>
    <scope>NUCLEOTIDE SEQUENCE [LARGE SCALE GENOMIC DNA]</scope>
    <source>
        <strain evidence="2 3">Q31a</strain>
    </source>
</reference>
<dbReference type="SMART" id="SM00331">
    <property type="entry name" value="PP2C_SIG"/>
    <property type="match status" value="1"/>
</dbReference>
<dbReference type="OrthoDB" id="261518at2"/>
<evidence type="ECO:0000313" key="2">
    <source>
        <dbReference type="EMBL" id="QDV22155.1"/>
    </source>
</evidence>